<accession>A0A2P5HLC5</accession>
<organism evidence="2 3">
    <name type="scientific">Diaporthe helianthi</name>
    <dbReference type="NCBI Taxonomy" id="158607"/>
    <lineage>
        <taxon>Eukaryota</taxon>
        <taxon>Fungi</taxon>
        <taxon>Dikarya</taxon>
        <taxon>Ascomycota</taxon>
        <taxon>Pezizomycotina</taxon>
        <taxon>Sordariomycetes</taxon>
        <taxon>Sordariomycetidae</taxon>
        <taxon>Diaporthales</taxon>
        <taxon>Diaporthaceae</taxon>
        <taxon>Diaporthe</taxon>
    </lineage>
</organism>
<dbReference type="Proteomes" id="UP000094444">
    <property type="component" value="Unassembled WGS sequence"/>
</dbReference>
<proteinExistence type="predicted"/>
<protein>
    <submittedName>
        <fullName evidence="2">Uncharacterized protein</fullName>
    </submittedName>
</protein>
<evidence type="ECO:0000313" key="3">
    <source>
        <dbReference type="Proteomes" id="UP000094444"/>
    </source>
</evidence>
<dbReference type="EMBL" id="MAVT02001387">
    <property type="protein sequence ID" value="POS71068.1"/>
    <property type="molecule type" value="Genomic_DNA"/>
</dbReference>
<sequence>MRRWLKPSSELNRTMGQVPGPNMMTRVWETFRRLPKPITWSEADPSKEESPQDSEEWERLWTDAGLDSFFHDYQRYRCPPKERWKVVQARPMLNLEELVLRPYDPAFEDGPEPLLIWRKRRESIPGSTTYPAPAAEHYVYEALPDNDEIRILDLLPGQGTEPLAFKLRSGNLDDPAIKWCCS</sequence>
<keyword evidence="3" id="KW-1185">Reference proteome</keyword>
<feature type="region of interest" description="Disordered" evidence="1">
    <location>
        <begin position="1"/>
        <end position="22"/>
    </location>
</feature>
<dbReference type="InParanoid" id="A0A2P5HLC5"/>
<evidence type="ECO:0000313" key="2">
    <source>
        <dbReference type="EMBL" id="POS71068.1"/>
    </source>
</evidence>
<dbReference type="AlphaFoldDB" id="A0A2P5HLC5"/>
<gene>
    <name evidence="2" type="ORF">DHEL01_v210532</name>
</gene>
<evidence type="ECO:0000256" key="1">
    <source>
        <dbReference type="SAM" id="MobiDB-lite"/>
    </source>
</evidence>
<comment type="caution">
    <text evidence="2">The sequence shown here is derived from an EMBL/GenBank/DDBJ whole genome shotgun (WGS) entry which is preliminary data.</text>
</comment>
<reference evidence="2" key="1">
    <citation type="submission" date="2017-09" db="EMBL/GenBank/DDBJ databases">
        <title>Polyketide synthases of a Diaporthe helianthi virulent isolate.</title>
        <authorList>
            <person name="Baroncelli R."/>
        </authorList>
    </citation>
    <scope>NUCLEOTIDE SEQUENCE [LARGE SCALE GENOMIC DNA]</scope>
    <source>
        <strain evidence="2">7/96</strain>
    </source>
</reference>
<name>A0A2P5HLC5_DIAHE</name>